<accession>A0A4R2L5P1</accession>
<dbReference type="OrthoDB" id="9796612at2"/>
<reference evidence="5 6" key="1">
    <citation type="submission" date="2019-03" db="EMBL/GenBank/DDBJ databases">
        <title>Genomic Encyclopedia of Type Strains, Phase IV (KMG-IV): sequencing the most valuable type-strain genomes for metagenomic binning, comparative biology and taxonomic classification.</title>
        <authorList>
            <person name="Goeker M."/>
        </authorList>
    </citation>
    <scope>NUCLEOTIDE SEQUENCE [LARGE SCALE GENOMIC DNA]</scope>
    <source>
        <strain evidence="5 6">DSM 23344</strain>
    </source>
</reference>
<gene>
    <name evidence="5" type="ORF">EV688_11339</name>
</gene>
<proteinExistence type="inferred from homology"/>
<evidence type="ECO:0000256" key="2">
    <source>
        <dbReference type="ARBA" id="ARBA00022722"/>
    </source>
</evidence>
<sequence length="136" mass="15143">MDAILEQKVESLRRCIQRVSEKTPDDVSRLIDDADLQDILVLNLARAVQLCVDIGSHFISQTEEPAPTTMGSVFTTLAKLNIISAATSESMRKAVGFRNVAVHNYEAINWEIVFAICTRSLDDFRQFAQEIAALDS</sequence>
<name>A0A4R2L5P1_9GAMM</name>
<dbReference type="AlphaFoldDB" id="A0A4R2L5P1"/>
<evidence type="ECO:0000256" key="4">
    <source>
        <dbReference type="ARBA" id="ARBA00024207"/>
    </source>
</evidence>
<evidence type="ECO:0000256" key="1">
    <source>
        <dbReference type="ARBA" id="ARBA00022649"/>
    </source>
</evidence>
<keyword evidence="2" id="KW-0540">Nuclease</keyword>
<dbReference type="Pfam" id="PF01934">
    <property type="entry name" value="HepT-like"/>
    <property type="match status" value="1"/>
</dbReference>
<protein>
    <submittedName>
        <fullName evidence="5">Uncharacterized protein DUF86</fullName>
    </submittedName>
</protein>
<dbReference type="InterPro" id="IPR052379">
    <property type="entry name" value="Type_VII_TA_RNase"/>
</dbReference>
<keyword evidence="6" id="KW-1185">Reference proteome</keyword>
<dbReference type="InterPro" id="IPR008201">
    <property type="entry name" value="HepT-like"/>
</dbReference>
<keyword evidence="1" id="KW-1277">Toxin-antitoxin system</keyword>
<dbReference type="EMBL" id="SLWX01000013">
    <property type="protein sequence ID" value="TCO74485.1"/>
    <property type="molecule type" value="Genomic_DNA"/>
</dbReference>
<dbReference type="InterPro" id="IPR037038">
    <property type="entry name" value="HepT-like_sf"/>
</dbReference>
<organism evidence="5 6">
    <name type="scientific">Chromatocurvus halotolerans</name>
    <dbReference type="NCBI Taxonomy" id="1132028"/>
    <lineage>
        <taxon>Bacteria</taxon>
        <taxon>Pseudomonadati</taxon>
        <taxon>Pseudomonadota</taxon>
        <taxon>Gammaproteobacteria</taxon>
        <taxon>Cellvibrionales</taxon>
        <taxon>Halieaceae</taxon>
        <taxon>Chromatocurvus</taxon>
    </lineage>
</organism>
<dbReference type="NCBIfam" id="NF047751">
    <property type="entry name" value="HepT_toxin"/>
    <property type="match status" value="1"/>
</dbReference>
<evidence type="ECO:0000256" key="3">
    <source>
        <dbReference type="ARBA" id="ARBA00022801"/>
    </source>
</evidence>
<dbReference type="GO" id="GO:0004540">
    <property type="term" value="F:RNA nuclease activity"/>
    <property type="evidence" value="ECO:0007669"/>
    <property type="project" value="InterPro"/>
</dbReference>
<dbReference type="GO" id="GO:0110001">
    <property type="term" value="C:toxin-antitoxin complex"/>
    <property type="evidence" value="ECO:0007669"/>
    <property type="project" value="InterPro"/>
</dbReference>
<comment type="caution">
    <text evidence="5">The sequence shown here is derived from an EMBL/GenBank/DDBJ whole genome shotgun (WGS) entry which is preliminary data.</text>
</comment>
<dbReference type="Proteomes" id="UP000294980">
    <property type="component" value="Unassembled WGS sequence"/>
</dbReference>
<evidence type="ECO:0000313" key="5">
    <source>
        <dbReference type="EMBL" id="TCO74485.1"/>
    </source>
</evidence>
<dbReference type="Gene3D" id="1.20.120.580">
    <property type="entry name" value="bsu32300-like"/>
    <property type="match status" value="1"/>
</dbReference>
<dbReference type="PANTHER" id="PTHR33397:SF3">
    <property type="entry name" value="MRNA NUCLEASE HEPT"/>
    <property type="match status" value="1"/>
</dbReference>
<dbReference type="PANTHER" id="PTHR33397">
    <property type="entry name" value="UPF0331 PROTEIN YUTE"/>
    <property type="match status" value="1"/>
</dbReference>
<keyword evidence="3" id="KW-0378">Hydrolase</keyword>
<dbReference type="GO" id="GO:0016787">
    <property type="term" value="F:hydrolase activity"/>
    <property type="evidence" value="ECO:0007669"/>
    <property type="project" value="UniProtKB-KW"/>
</dbReference>
<comment type="similarity">
    <text evidence="4">Belongs to the HepT RNase toxin family.</text>
</comment>
<dbReference type="RefSeq" id="WP_117318984.1">
    <property type="nucleotide sequence ID" value="NZ_QQSW01000017.1"/>
</dbReference>
<evidence type="ECO:0000313" key="6">
    <source>
        <dbReference type="Proteomes" id="UP000294980"/>
    </source>
</evidence>